<feature type="transmembrane region" description="Helical" evidence="1">
    <location>
        <begin position="57"/>
        <end position="82"/>
    </location>
</feature>
<keyword evidence="1" id="KW-0472">Membrane</keyword>
<proteinExistence type="predicted"/>
<protein>
    <submittedName>
        <fullName evidence="2">Uncharacterized protein</fullName>
    </submittedName>
</protein>
<evidence type="ECO:0000313" key="2">
    <source>
        <dbReference type="EMBL" id="KCW52211.1"/>
    </source>
</evidence>
<name>A0A059AEY1_EUCGR</name>
<dbReference type="EMBL" id="KK198762">
    <property type="protein sequence ID" value="KCW52211.1"/>
    <property type="molecule type" value="Genomic_DNA"/>
</dbReference>
<sequence>MVEALLFFIIIGHFISFITLAFTLKRRYVEFNNLKYMLDKQCKLELPKMAPDHGCLYCTWVIMAVIYVLLLSALMIILSIFWSCDHLRRAMAPNLGHN</sequence>
<dbReference type="Gramene" id="KCW52211">
    <property type="protein sequence ID" value="KCW52211"/>
    <property type="gene ID" value="EUGRSUZ_J01638"/>
</dbReference>
<gene>
    <name evidence="2" type="ORF">EUGRSUZ_J01638</name>
</gene>
<keyword evidence="1" id="KW-1133">Transmembrane helix</keyword>
<keyword evidence="1" id="KW-0812">Transmembrane</keyword>
<dbReference type="InParanoid" id="A0A059AEY1"/>
<evidence type="ECO:0000256" key="1">
    <source>
        <dbReference type="SAM" id="Phobius"/>
    </source>
</evidence>
<accession>A0A059AEY1</accession>
<reference evidence="2" key="1">
    <citation type="submission" date="2013-07" db="EMBL/GenBank/DDBJ databases">
        <title>The genome of Eucalyptus grandis.</title>
        <authorList>
            <person name="Schmutz J."/>
            <person name="Hayes R."/>
            <person name="Myburg A."/>
            <person name="Tuskan G."/>
            <person name="Grattapaglia D."/>
            <person name="Rokhsar D.S."/>
        </authorList>
    </citation>
    <scope>NUCLEOTIDE SEQUENCE</scope>
    <source>
        <tissue evidence="2">Leaf extractions</tissue>
    </source>
</reference>
<dbReference type="AlphaFoldDB" id="A0A059AEY1"/>
<feature type="transmembrane region" description="Helical" evidence="1">
    <location>
        <begin position="6"/>
        <end position="24"/>
    </location>
</feature>
<organism evidence="2">
    <name type="scientific">Eucalyptus grandis</name>
    <name type="common">Flooded gum</name>
    <dbReference type="NCBI Taxonomy" id="71139"/>
    <lineage>
        <taxon>Eukaryota</taxon>
        <taxon>Viridiplantae</taxon>
        <taxon>Streptophyta</taxon>
        <taxon>Embryophyta</taxon>
        <taxon>Tracheophyta</taxon>
        <taxon>Spermatophyta</taxon>
        <taxon>Magnoliopsida</taxon>
        <taxon>eudicotyledons</taxon>
        <taxon>Gunneridae</taxon>
        <taxon>Pentapetalae</taxon>
        <taxon>rosids</taxon>
        <taxon>malvids</taxon>
        <taxon>Myrtales</taxon>
        <taxon>Myrtaceae</taxon>
        <taxon>Myrtoideae</taxon>
        <taxon>Eucalypteae</taxon>
        <taxon>Eucalyptus</taxon>
    </lineage>
</organism>